<proteinExistence type="predicted"/>
<dbReference type="AlphaFoldDB" id="A0A437QBS2"/>
<dbReference type="SUPFAM" id="SSF55729">
    <property type="entry name" value="Acyl-CoA N-acyltransferases (Nat)"/>
    <property type="match status" value="1"/>
</dbReference>
<gene>
    <name evidence="2" type="ORF">EOE67_19500</name>
</gene>
<reference evidence="2 3" key="1">
    <citation type="submission" date="2019-01" db="EMBL/GenBank/DDBJ databases">
        <authorList>
            <person name="Chen W.-M."/>
        </authorList>
    </citation>
    <scope>NUCLEOTIDE SEQUENCE [LARGE SCALE GENOMIC DNA]</scope>
    <source>
        <strain evidence="2 3">KYPC3</strain>
    </source>
</reference>
<name>A0A437QBS2_9GAMM</name>
<dbReference type="PANTHER" id="PTHR43451">
    <property type="entry name" value="ACETYLTRANSFERASE (GNAT) FAMILY PROTEIN"/>
    <property type="match status" value="1"/>
</dbReference>
<evidence type="ECO:0000313" key="2">
    <source>
        <dbReference type="EMBL" id="RVU31957.1"/>
    </source>
</evidence>
<dbReference type="GO" id="GO:0016747">
    <property type="term" value="F:acyltransferase activity, transferring groups other than amino-acyl groups"/>
    <property type="evidence" value="ECO:0007669"/>
    <property type="project" value="InterPro"/>
</dbReference>
<dbReference type="InterPro" id="IPR000182">
    <property type="entry name" value="GNAT_dom"/>
</dbReference>
<keyword evidence="2" id="KW-0808">Transferase</keyword>
<dbReference type="OrthoDB" id="9789605at2"/>
<sequence length="190" mass="21287">MRWFSFWVDCDCMTRSLNISVRSGAHYASNNGKLMQIRQATTSDAKVISNLIKGLALQFITPEFTAAATQHFLSSNNQAAIEGFFEQGFVYFVAESAGANGVELIGCIGMRNHSHLYHLFINEAWQGQGLARKLWQHAMSYCEDHGNPGSYTVNSSNNAVPVYQALGFVRTAPMQQMHGVLFNPMQWERK</sequence>
<organism evidence="2 3">
    <name type="scientific">Rheinheimera riviphila</name>
    <dbReference type="NCBI Taxonomy" id="1834037"/>
    <lineage>
        <taxon>Bacteria</taxon>
        <taxon>Pseudomonadati</taxon>
        <taxon>Pseudomonadota</taxon>
        <taxon>Gammaproteobacteria</taxon>
        <taxon>Chromatiales</taxon>
        <taxon>Chromatiaceae</taxon>
        <taxon>Rheinheimera</taxon>
    </lineage>
</organism>
<dbReference type="InterPro" id="IPR016181">
    <property type="entry name" value="Acyl_CoA_acyltransferase"/>
</dbReference>
<dbReference type="PROSITE" id="PS51186">
    <property type="entry name" value="GNAT"/>
    <property type="match status" value="1"/>
</dbReference>
<keyword evidence="3" id="KW-1185">Reference proteome</keyword>
<dbReference type="Proteomes" id="UP000283077">
    <property type="component" value="Unassembled WGS sequence"/>
</dbReference>
<dbReference type="EMBL" id="SACS01000034">
    <property type="protein sequence ID" value="RVU31957.1"/>
    <property type="molecule type" value="Genomic_DNA"/>
</dbReference>
<dbReference type="CDD" id="cd04301">
    <property type="entry name" value="NAT_SF"/>
    <property type="match status" value="1"/>
</dbReference>
<protein>
    <submittedName>
        <fullName evidence="2">GNAT family N-acetyltransferase</fullName>
    </submittedName>
</protein>
<evidence type="ECO:0000259" key="1">
    <source>
        <dbReference type="PROSITE" id="PS51186"/>
    </source>
</evidence>
<accession>A0A437QBS2</accession>
<dbReference type="Gene3D" id="3.40.630.30">
    <property type="match status" value="1"/>
</dbReference>
<dbReference type="InterPro" id="IPR052564">
    <property type="entry name" value="N-acetyltrans/Recomb-assoc"/>
</dbReference>
<dbReference type="Pfam" id="PF13673">
    <property type="entry name" value="Acetyltransf_10"/>
    <property type="match status" value="1"/>
</dbReference>
<feature type="domain" description="N-acetyltransferase" evidence="1">
    <location>
        <begin position="35"/>
        <end position="190"/>
    </location>
</feature>
<comment type="caution">
    <text evidence="2">The sequence shown here is derived from an EMBL/GenBank/DDBJ whole genome shotgun (WGS) entry which is preliminary data.</text>
</comment>
<dbReference type="PANTHER" id="PTHR43451:SF1">
    <property type="entry name" value="ACETYLTRANSFERASE"/>
    <property type="match status" value="1"/>
</dbReference>
<dbReference type="RefSeq" id="WP_127701128.1">
    <property type="nucleotide sequence ID" value="NZ_SACS01000034.1"/>
</dbReference>
<evidence type="ECO:0000313" key="3">
    <source>
        <dbReference type="Proteomes" id="UP000283077"/>
    </source>
</evidence>